<evidence type="ECO:0000313" key="3">
    <source>
        <dbReference type="EMBL" id="CCM01848.1"/>
    </source>
</evidence>
<accession>J4G6J7</accession>
<evidence type="ECO:0000313" key="4">
    <source>
        <dbReference type="Proteomes" id="UP000006352"/>
    </source>
</evidence>
<dbReference type="RefSeq" id="XP_012181131.1">
    <property type="nucleotide sequence ID" value="XM_012325741.1"/>
</dbReference>
<keyword evidence="4" id="KW-1185">Reference proteome</keyword>
<evidence type="ECO:0000259" key="2">
    <source>
        <dbReference type="PROSITE" id="PS50097"/>
    </source>
</evidence>
<dbReference type="Pfam" id="PF00651">
    <property type="entry name" value="BTB"/>
    <property type="match status" value="1"/>
</dbReference>
<reference evidence="3 4" key="1">
    <citation type="journal article" date="2012" name="Appl. Environ. Microbiol.">
        <title>Short-read sequencing for genomic analysis of the brown rot fungus Fibroporia radiculosa.</title>
        <authorList>
            <person name="Tang J.D."/>
            <person name="Perkins A.D."/>
            <person name="Sonstegard T.S."/>
            <person name="Schroeder S.G."/>
            <person name="Burgess S.C."/>
            <person name="Diehl S.V."/>
        </authorList>
    </citation>
    <scope>NUCLEOTIDE SEQUENCE [LARGE SCALE GENOMIC DNA]</scope>
    <source>
        <strain evidence="3 4">TFFH 294</strain>
    </source>
</reference>
<proteinExistence type="predicted"/>
<dbReference type="GeneID" id="24096759"/>
<dbReference type="Gene3D" id="3.30.710.10">
    <property type="entry name" value="Potassium Channel Kv1.1, Chain A"/>
    <property type="match status" value="1"/>
</dbReference>
<dbReference type="AlphaFoldDB" id="J4G6J7"/>
<feature type="compositionally biased region" description="Low complexity" evidence="1">
    <location>
        <begin position="20"/>
        <end position="32"/>
    </location>
</feature>
<dbReference type="InterPro" id="IPR011333">
    <property type="entry name" value="SKP1/BTB/POZ_sf"/>
</dbReference>
<sequence>MSSQTPSRTRKRTRQSNVDASSPEAASAQPQPDNSFWPENGDVVLSAEMTAFHVHRSVLSQCSDVFREILALPPSKGEIMDMFEGHSLVRLSDQVEDVHILLGTLYQRHRYLPCARPQLTPKVFGILLRLSHKYKIEDILRDIMATLALSFDCTLDRFQYLVDSDGDENMRLAPLPGTGIILANSLEKLLPPEVIMSEFVHENGKVEKLHTKNLLRYINGRAQLAYLYTELLRRTLNPKFAEDCEGQSTSCVEVLTRSRSIAQYEHSRRGRPVFSVLQSFLSEKDLKWLEDNQLCARCLAKVREKDKEDAVWRDVRKHLIEY</sequence>
<dbReference type="InParanoid" id="J4G6J7"/>
<dbReference type="PROSITE" id="PS50097">
    <property type="entry name" value="BTB"/>
    <property type="match status" value="1"/>
</dbReference>
<organism evidence="3 4">
    <name type="scientific">Fibroporia radiculosa</name>
    <dbReference type="NCBI Taxonomy" id="599839"/>
    <lineage>
        <taxon>Eukaryota</taxon>
        <taxon>Fungi</taxon>
        <taxon>Dikarya</taxon>
        <taxon>Basidiomycota</taxon>
        <taxon>Agaricomycotina</taxon>
        <taxon>Agaricomycetes</taxon>
        <taxon>Polyporales</taxon>
        <taxon>Fibroporiaceae</taxon>
        <taxon>Fibroporia</taxon>
    </lineage>
</organism>
<feature type="domain" description="BTB" evidence="2">
    <location>
        <begin position="41"/>
        <end position="114"/>
    </location>
</feature>
<dbReference type="InterPro" id="IPR000210">
    <property type="entry name" value="BTB/POZ_dom"/>
</dbReference>
<gene>
    <name evidence="3" type="ORF">FIBRA_03919</name>
</gene>
<dbReference type="OrthoDB" id="3036049at2759"/>
<protein>
    <recommendedName>
        <fullName evidence="2">BTB domain-containing protein</fullName>
    </recommendedName>
</protein>
<dbReference type="EMBL" id="HE797052">
    <property type="protein sequence ID" value="CCM01848.1"/>
    <property type="molecule type" value="Genomic_DNA"/>
</dbReference>
<dbReference type="HOGENOM" id="CLU_863401_0_0_1"/>
<name>J4G6J7_9APHY</name>
<feature type="region of interest" description="Disordered" evidence="1">
    <location>
        <begin position="1"/>
        <end position="39"/>
    </location>
</feature>
<dbReference type="Proteomes" id="UP000006352">
    <property type="component" value="Unassembled WGS sequence"/>
</dbReference>
<dbReference type="SUPFAM" id="SSF54695">
    <property type="entry name" value="POZ domain"/>
    <property type="match status" value="1"/>
</dbReference>
<dbReference type="CDD" id="cd18186">
    <property type="entry name" value="BTB_POZ_ZBTB_KLHL-like"/>
    <property type="match status" value="1"/>
</dbReference>
<evidence type="ECO:0000256" key="1">
    <source>
        <dbReference type="SAM" id="MobiDB-lite"/>
    </source>
</evidence>